<dbReference type="Proteomes" id="UP001580346">
    <property type="component" value="Unassembled WGS sequence"/>
</dbReference>
<proteinExistence type="predicted"/>
<dbReference type="EMBL" id="JBHHMI010000013">
    <property type="protein sequence ID" value="MFB5268149.1"/>
    <property type="molecule type" value="Genomic_DNA"/>
</dbReference>
<sequence length="300" mass="34682">MDFILYCLGIILFVILLLLLNFALPNFKQYKVYAQRAQKLASSEIERRKRKRGKMVSFLSERLLPKLNKNPYIKLEVLLGRNIHEIIAVMGRYESLYEMVAIKTVRSLTFTAPIALFCFMLNGLYFIIPIVFIVILIKETNDVKRSFAQMQREITKDLPTFIEHMKMALETGKSFIHVFREMEGNCGPKMQALLKRLNTNLQDMEPSKAIEIFARETTLPVMLQFATAVKIGIESGYEEAKEYFDDIKFELVQLRTTSIIEITKSRPQRVRLLSMSLILYAIISVPICLFPAFSTLISDL</sequence>
<dbReference type="RefSeq" id="WP_375356298.1">
    <property type="nucleotide sequence ID" value="NZ_JBHHMI010000013.1"/>
</dbReference>
<keyword evidence="1" id="KW-0812">Transmembrane</keyword>
<comment type="caution">
    <text evidence="2">The sequence shown here is derived from an EMBL/GenBank/DDBJ whole genome shotgun (WGS) entry which is preliminary data.</text>
</comment>
<evidence type="ECO:0008006" key="4">
    <source>
        <dbReference type="Google" id="ProtNLM"/>
    </source>
</evidence>
<evidence type="ECO:0000256" key="1">
    <source>
        <dbReference type="SAM" id="Phobius"/>
    </source>
</evidence>
<organism evidence="2 3">
    <name type="scientific">Paenibacillus enshidis</name>
    <dbReference type="NCBI Taxonomy" id="1458439"/>
    <lineage>
        <taxon>Bacteria</taxon>
        <taxon>Bacillati</taxon>
        <taxon>Bacillota</taxon>
        <taxon>Bacilli</taxon>
        <taxon>Bacillales</taxon>
        <taxon>Paenibacillaceae</taxon>
        <taxon>Paenibacillus</taxon>
    </lineage>
</organism>
<feature type="transmembrane region" description="Helical" evidence="1">
    <location>
        <begin position="114"/>
        <end position="137"/>
    </location>
</feature>
<keyword evidence="1" id="KW-0472">Membrane</keyword>
<name>A0ABV5AXM6_9BACL</name>
<gene>
    <name evidence="2" type="ORF">ACE41H_15380</name>
</gene>
<feature type="transmembrane region" description="Helical" evidence="1">
    <location>
        <begin position="5"/>
        <end position="24"/>
    </location>
</feature>
<feature type="transmembrane region" description="Helical" evidence="1">
    <location>
        <begin position="272"/>
        <end position="293"/>
    </location>
</feature>
<evidence type="ECO:0000313" key="3">
    <source>
        <dbReference type="Proteomes" id="UP001580346"/>
    </source>
</evidence>
<keyword evidence="3" id="KW-1185">Reference proteome</keyword>
<accession>A0ABV5AXM6</accession>
<reference evidence="2 3" key="1">
    <citation type="submission" date="2024-09" db="EMBL/GenBank/DDBJ databases">
        <title>Paenibacillus zeirhizospherea sp. nov., isolated from surface of the maize (Zea mays) roots in a horticulture field, Hungary.</title>
        <authorList>
            <person name="Marton D."/>
            <person name="Farkas M."/>
            <person name="Bedics A."/>
            <person name="Toth E."/>
            <person name="Tancsics A."/>
            <person name="Boka K."/>
            <person name="Maroti G."/>
            <person name="Kriszt B."/>
            <person name="Cserhati M."/>
        </authorList>
    </citation>
    <scope>NUCLEOTIDE SEQUENCE [LARGE SCALE GENOMIC DNA]</scope>
    <source>
        <strain evidence="2 3">KCTC 33519</strain>
    </source>
</reference>
<keyword evidence="1" id="KW-1133">Transmembrane helix</keyword>
<evidence type="ECO:0000313" key="2">
    <source>
        <dbReference type="EMBL" id="MFB5268149.1"/>
    </source>
</evidence>
<protein>
    <recommendedName>
        <fullName evidence="4">Type II secretion system protein GspF domain-containing protein</fullName>
    </recommendedName>
</protein>